<organism evidence="6 7">
    <name type="scientific">Pseudoalteromonas ulvae</name>
    <dbReference type="NCBI Taxonomy" id="107327"/>
    <lineage>
        <taxon>Bacteria</taxon>
        <taxon>Pseudomonadati</taxon>
        <taxon>Pseudomonadota</taxon>
        <taxon>Gammaproteobacteria</taxon>
        <taxon>Alteromonadales</taxon>
        <taxon>Pseudoalteromonadaceae</taxon>
        <taxon>Pseudoalteromonas</taxon>
    </lineage>
</organism>
<dbReference type="Pfam" id="PF00126">
    <property type="entry name" value="HTH_1"/>
    <property type="match status" value="1"/>
</dbReference>
<evidence type="ECO:0000259" key="5">
    <source>
        <dbReference type="PROSITE" id="PS50931"/>
    </source>
</evidence>
<dbReference type="GO" id="GO:0003677">
    <property type="term" value="F:DNA binding"/>
    <property type="evidence" value="ECO:0007669"/>
    <property type="project" value="UniProtKB-KW"/>
</dbReference>
<dbReference type="SUPFAM" id="SSF53850">
    <property type="entry name" value="Periplasmic binding protein-like II"/>
    <property type="match status" value="1"/>
</dbReference>
<protein>
    <recommendedName>
        <fullName evidence="5">HTH lysR-type domain-containing protein</fullName>
    </recommendedName>
</protein>
<dbReference type="GO" id="GO:0003700">
    <property type="term" value="F:DNA-binding transcription factor activity"/>
    <property type="evidence" value="ECO:0007669"/>
    <property type="project" value="InterPro"/>
</dbReference>
<dbReference type="CDD" id="cd05466">
    <property type="entry name" value="PBP2_LTTR_substrate"/>
    <property type="match status" value="1"/>
</dbReference>
<feature type="domain" description="HTH lysR-type" evidence="5">
    <location>
        <begin position="42"/>
        <end position="99"/>
    </location>
</feature>
<keyword evidence="3" id="KW-0238">DNA-binding</keyword>
<dbReference type="SUPFAM" id="SSF46785">
    <property type="entry name" value="Winged helix' DNA-binding domain"/>
    <property type="match status" value="1"/>
</dbReference>
<dbReference type="InterPro" id="IPR050950">
    <property type="entry name" value="HTH-type_LysR_regulators"/>
</dbReference>
<evidence type="ECO:0000256" key="2">
    <source>
        <dbReference type="ARBA" id="ARBA00023015"/>
    </source>
</evidence>
<evidence type="ECO:0000313" key="7">
    <source>
        <dbReference type="Proteomes" id="UP000194841"/>
    </source>
</evidence>
<proteinExistence type="inferred from homology"/>
<evidence type="ECO:0000256" key="3">
    <source>
        <dbReference type="ARBA" id="ARBA00023125"/>
    </source>
</evidence>
<comment type="similarity">
    <text evidence="1">Belongs to the LysR transcriptional regulatory family.</text>
</comment>
<dbReference type="AlphaFoldDB" id="A0A244CQ32"/>
<dbReference type="EMBL" id="MWPV01000003">
    <property type="protein sequence ID" value="OUL57724.1"/>
    <property type="molecule type" value="Genomic_DNA"/>
</dbReference>
<dbReference type="PROSITE" id="PS50931">
    <property type="entry name" value="HTH_LYSR"/>
    <property type="match status" value="1"/>
</dbReference>
<dbReference type="FunFam" id="1.10.10.10:FF:000001">
    <property type="entry name" value="LysR family transcriptional regulator"/>
    <property type="match status" value="1"/>
</dbReference>
<dbReference type="PANTHER" id="PTHR30419">
    <property type="entry name" value="HTH-TYPE TRANSCRIPTIONAL REGULATOR YBHD"/>
    <property type="match status" value="1"/>
</dbReference>
<gene>
    <name evidence="6" type="ORF">B1199_11745</name>
</gene>
<reference evidence="6 7" key="1">
    <citation type="submission" date="2017-02" db="EMBL/GenBank/DDBJ databases">
        <title>Pseudoalteromonas ulvae TC14 Genome.</title>
        <authorList>
            <person name="Molmeret M."/>
        </authorList>
    </citation>
    <scope>NUCLEOTIDE SEQUENCE [LARGE SCALE GENOMIC DNA]</scope>
    <source>
        <strain evidence="6">TC14</strain>
    </source>
</reference>
<keyword evidence="7" id="KW-1185">Reference proteome</keyword>
<dbReference type="Pfam" id="PF03466">
    <property type="entry name" value="LysR_substrate"/>
    <property type="match status" value="1"/>
</dbReference>
<dbReference type="InterPro" id="IPR036388">
    <property type="entry name" value="WH-like_DNA-bd_sf"/>
</dbReference>
<dbReference type="Proteomes" id="UP000194841">
    <property type="component" value="Unassembled WGS sequence"/>
</dbReference>
<evidence type="ECO:0000313" key="6">
    <source>
        <dbReference type="EMBL" id="OUL57724.1"/>
    </source>
</evidence>
<keyword evidence="4" id="KW-0804">Transcription</keyword>
<dbReference type="Gene3D" id="3.40.190.290">
    <property type="match status" value="1"/>
</dbReference>
<keyword evidence="2" id="KW-0805">Transcription regulation</keyword>
<dbReference type="InterPro" id="IPR000847">
    <property type="entry name" value="LysR_HTH_N"/>
</dbReference>
<evidence type="ECO:0000256" key="1">
    <source>
        <dbReference type="ARBA" id="ARBA00009437"/>
    </source>
</evidence>
<dbReference type="Gene3D" id="1.10.10.10">
    <property type="entry name" value="Winged helix-like DNA-binding domain superfamily/Winged helix DNA-binding domain"/>
    <property type="match status" value="1"/>
</dbReference>
<name>A0A244CQ32_PSEDV</name>
<dbReference type="InterPro" id="IPR036390">
    <property type="entry name" value="WH_DNA-bd_sf"/>
</dbReference>
<accession>A0A244CQ32</accession>
<dbReference type="InterPro" id="IPR005119">
    <property type="entry name" value="LysR_subst-bd"/>
</dbReference>
<evidence type="ECO:0000256" key="4">
    <source>
        <dbReference type="ARBA" id="ARBA00023163"/>
    </source>
</evidence>
<dbReference type="GO" id="GO:0005829">
    <property type="term" value="C:cytosol"/>
    <property type="evidence" value="ECO:0007669"/>
    <property type="project" value="TreeGrafter"/>
</dbReference>
<comment type="caution">
    <text evidence="6">The sequence shown here is derived from an EMBL/GenBank/DDBJ whole genome shotgun (WGS) entry which is preliminary data.</text>
</comment>
<sequence length="345" mass="38637">MPSCYFLSKKRRKNKVITQNQNDFGTTVSFSSVHLIEKDHKVRLEQFEQFLALGKLRHFRQAAEQCNLSTSALTRSIQTLEQELDCELVTRSTRSVHLTEAGEIFLTYCHETLTNLSELKTKLTKHKSSECEKIVIGYTMDATTIVPLACGKFMQHHPETSIEMHLYSQSQLDEKLKLNEIDLAIGNSQSNVPENALVRLPDQLVLFVHNTHPLVTTEEIDRKALAPFPMLSCLSSSTSVQKMLQDAATALHKVSTIKVGNIDQITQTVKDAKHVAIAGIEHAKTIENNADLVIIKPSQESQQLALAVTTANKFSLQHQAIQLLSYIADEVKLQTGESLEQVEGY</sequence>